<evidence type="ECO:0000313" key="9">
    <source>
        <dbReference type="Proteomes" id="UP000593765"/>
    </source>
</evidence>
<evidence type="ECO:0000256" key="4">
    <source>
        <dbReference type="PROSITE-ProRule" id="PRU00433"/>
    </source>
</evidence>
<dbReference type="Pfam" id="PF13385">
    <property type="entry name" value="Laminin_G_3"/>
    <property type="match status" value="1"/>
</dbReference>
<evidence type="ECO:0000256" key="3">
    <source>
        <dbReference type="ARBA" id="ARBA00023004"/>
    </source>
</evidence>
<keyword evidence="2 4" id="KW-0479">Metal-binding</keyword>
<dbReference type="PANTHER" id="PTHR33546">
    <property type="entry name" value="LARGE, MULTIFUNCTIONAL SECRETED PROTEIN-RELATED"/>
    <property type="match status" value="1"/>
</dbReference>
<feature type="signal peptide" evidence="6">
    <location>
        <begin position="1"/>
        <end position="21"/>
    </location>
</feature>
<dbReference type="Pfam" id="PF13442">
    <property type="entry name" value="Cytochrome_CBB3"/>
    <property type="match status" value="1"/>
</dbReference>
<dbReference type="NCBIfam" id="TIGR02603">
    <property type="entry name" value="CxxCH_TIGR02603"/>
    <property type="match status" value="1"/>
</dbReference>
<dbReference type="Pfam" id="PF13646">
    <property type="entry name" value="HEAT_2"/>
    <property type="match status" value="1"/>
</dbReference>
<dbReference type="Gene3D" id="1.25.10.10">
    <property type="entry name" value="Leucine-rich Repeat Variant"/>
    <property type="match status" value="1"/>
</dbReference>
<keyword evidence="9" id="KW-1185">Reference proteome</keyword>
<dbReference type="Gene3D" id="2.60.120.200">
    <property type="match status" value="1"/>
</dbReference>
<dbReference type="PANTHER" id="PTHR33546:SF1">
    <property type="entry name" value="LARGE, MULTIFUNCTIONAL SECRETED PROTEIN"/>
    <property type="match status" value="1"/>
</dbReference>
<keyword evidence="6" id="KW-0732">Signal</keyword>
<keyword evidence="3 4" id="KW-0408">Iron</keyword>
<dbReference type="InterPro" id="IPR009056">
    <property type="entry name" value="Cyt_c-like_dom"/>
</dbReference>
<reference evidence="8 9" key="1">
    <citation type="submission" date="2020-10" db="EMBL/GenBank/DDBJ databases">
        <title>Wide distribution of Phycisphaera-like planctomycetes from WD2101 soil group in peatlands and genome analysis of the first cultivated representative.</title>
        <authorList>
            <person name="Dedysh S.N."/>
            <person name="Beletsky A.V."/>
            <person name="Ivanova A."/>
            <person name="Kulichevskaya I.S."/>
            <person name="Suzina N.E."/>
            <person name="Philippov D.A."/>
            <person name="Rakitin A.L."/>
            <person name="Mardanov A.V."/>
            <person name="Ravin N.V."/>
        </authorList>
    </citation>
    <scope>NUCLEOTIDE SEQUENCE [LARGE SCALE GENOMIC DNA]</scope>
    <source>
        <strain evidence="8 9">M1803</strain>
    </source>
</reference>
<dbReference type="InterPro" id="IPR013428">
    <property type="entry name" value="Membrane-bound_put_N"/>
</dbReference>
<proteinExistence type="predicted"/>
<dbReference type="KEGG" id="hbs:IPV69_08410"/>
<sequence>MSRWIVAFGCLLPLLGSSASAAELRAGAAAIDISPKQYPVLINGGMTSRSATKLSDPIHARAIVFDDGKTKLAVCVVDNCLFPRKHIDPAKAEASKLTGIPAENMLVSATHTHSAPSVMGALGTEEDPNYPPVMREGIARAIAEAYKNLEPAKVAWGVADANEYVAMRRWIRRSDRKMKSPFGDQDVLANMHPGHLSVDAVGPSGPEDPALTVLSVQAADGRPIALMGNIGMHYFSGPAPVSADYFGIFCGLIEKELGAAIPAGKPKFVGLLSQGTSGDCWRRDYTKPKPEKEITIDEYAGGLAKLALAAVANKQHQSVDLAMAAADIRIKARAPSPERIEWAKKMIAEMGDRLPKTQPEVYAKEVPHLVNVPEADMLLQAIRIGDFGLTAMPNEVYALTGLKIKAQSPLAGTMNVELANDELGYIPPPEQHPMGGYTTWPARSSYPAVDTEPKMVETVLTLLEKVAGKPRIPMDQTPGHAVVGDYGKAVLASKPIAYWRMNEMSPVPAKDQVSGQLAKYEPFIAFWLEGPQSDAFSGKGVVNRSPHFAGGRMVIDTGKKLTGDYSVEFWLWNGFPAEGRAVAGYVLSRGTDGDKTAGESLGIGGTDATLNAAGKLFIYNGDGAKKTLVGRTPLSFKAWNHVVFVRAGARVHVYLNGNADPEISGELESTVNGAGTIFLGGRNDSFTNLEGKLDEAAIYDRALTGTEAAAHFRAAAVLETAVRDTGFQPVQGAPERQGTVNPQRPDSSKSGAAEPTSAERSDAPSTGWKPVSRTAVSETAAAATQPAAISGMRLSKPLSPEESAKLHVVKAGYELELVAAEPMVMDPVAFTWGSDGRMWVAEMSDYPYGSDGKMKACGRVRYLQDTDGDGKFDKSVVFADGLNFPTGLLPWRDGVLVTAAPDMLLLRDTNNDGIADVKEVLYTGFTEGNPQLRVNSPQFGLDNWVYLANGVSSKGEVTSLKTGAKVQVSGRDIRIRPDTGEIETETGTSQFGRKMADNGEWFGVHNSYPGRHFVIPERYSKRNPHASLPQNYYDLGFSANPKVYPLSQGQKRYGTAFFAQSGRFTSACGMTPYRDTLLTGAGTSGGTGEPQKDGVIHLFTCEPVHNLIQHNVLKPAGSTYVAERSPDELDGEFLASKDEWFRPVYLTTGPDGALYIADMYRFMIEHPDWLPAEGKEDYRPYYRLGEDLGRIWRVKPKGSTLPPIPNLARLSTPELVKALESSNGWQRDLAQAMLVWEKSGNAVLLLQDLALLGKSPYARLHAMWALEGTNNLTTRVAEKAMTDEHPAVRRAAVRFAENRADASPTYMNALRNAITDPDAGVRLQLAYSLGQINMPAAGETLAKLALSAGDDVYLTAAVMTSAHVHTDALATAMLGQAAPPTALMRDLQAMALAKGDRDLLAKLLLPILGTKGGRYTMPQLVAFREFLDVLGQQKTSVAKLGGKGDALSDLLTAAPDAFAAGRVVAGAMELPVEKRLIGISLLGRDGAHLTDDLKQLSAIYAPAAPAAIQLAAVRALSTASAAEVPGVLLSRWADRPAEVRSAAVDVLLTREPWTLTLLERLKSGEVPATDFDATRKQRLARSKSAKIKDLASAVFGDLGVNRSKVVETYRPAATLAGDAARGQKIYQANCATCHKVGSEGVEIGPNLASIAGWPPEALLTAILDPSRSAEPRYLAYTATLDTGEAVYGILLRETPAGVTIKGLDGKERDIPRKQIKSLECANRSLMPDGIESAVDAQQMADLMQFLHSQKP</sequence>
<dbReference type="InterPro" id="IPR013320">
    <property type="entry name" value="ConA-like_dom_sf"/>
</dbReference>
<evidence type="ECO:0000259" key="7">
    <source>
        <dbReference type="PROSITE" id="PS51007"/>
    </source>
</evidence>
<protein>
    <submittedName>
        <fullName evidence="8">HEAT repeat domain-containing protein</fullName>
    </submittedName>
</protein>
<accession>A0A7M2X3L7</accession>
<dbReference type="RefSeq" id="WP_206294611.1">
    <property type="nucleotide sequence ID" value="NZ_CP063458.1"/>
</dbReference>
<dbReference type="InterPro" id="IPR055557">
    <property type="entry name" value="DUF7133"/>
</dbReference>
<dbReference type="GO" id="GO:0046872">
    <property type="term" value="F:metal ion binding"/>
    <property type="evidence" value="ECO:0007669"/>
    <property type="project" value="UniProtKB-KW"/>
</dbReference>
<dbReference type="GO" id="GO:0009055">
    <property type="term" value="F:electron transfer activity"/>
    <property type="evidence" value="ECO:0007669"/>
    <property type="project" value="InterPro"/>
</dbReference>
<dbReference type="EMBL" id="CP063458">
    <property type="protein sequence ID" value="QOV91360.1"/>
    <property type="molecule type" value="Genomic_DNA"/>
</dbReference>
<dbReference type="InterPro" id="IPR036909">
    <property type="entry name" value="Cyt_c-like_dom_sf"/>
</dbReference>
<dbReference type="SUPFAM" id="SSF49899">
    <property type="entry name" value="Concanavalin A-like lectins/glucanases"/>
    <property type="match status" value="1"/>
</dbReference>
<dbReference type="InterPro" id="IPR013427">
    <property type="entry name" value="Haem-bd_dom_put"/>
</dbReference>
<feature type="chain" id="PRO_5034417570" evidence="6">
    <location>
        <begin position="22"/>
        <end position="1751"/>
    </location>
</feature>
<evidence type="ECO:0000256" key="6">
    <source>
        <dbReference type="SAM" id="SignalP"/>
    </source>
</evidence>
<feature type="domain" description="Cytochrome c" evidence="7">
    <location>
        <begin position="1617"/>
        <end position="1750"/>
    </location>
</feature>
<dbReference type="SUPFAM" id="SSF48371">
    <property type="entry name" value="ARM repeat"/>
    <property type="match status" value="1"/>
</dbReference>
<evidence type="ECO:0000256" key="2">
    <source>
        <dbReference type="ARBA" id="ARBA00022723"/>
    </source>
</evidence>
<evidence type="ECO:0000256" key="1">
    <source>
        <dbReference type="ARBA" id="ARBA00022617"/>
    </source>
</evidence>
<dbReference type="GO" id="GO:0020037">
    <property type="term" value="F:heme binding"/>
    <property type="evidence" value="ECO:0007669"/>
    <property type="project" value="InterPro"/>
</dbReference>
<dbReference type="InterPro" id="IPR011989">
    <property type="entry name" value="ARM-like"/>
</dbReference>
<keyword evidence="1 4" id="KW-0349">Heme</keyword>
<evidence type="ECO:0000313" key="8">
    <source>
        <dbReference type="EMBL" id="QOV91360.1"/>
    </source>
</evidence>
<name>A0A7M2X3L7_9BACT</name>
<dbReference type="InterPro" id="IPR016024">
    <property type="entry name" value="ARM-type_fold"/>
</dbReference>
<evidence type="ECO:0000256" key="5">
    <source>
        <dbReference type="SAM" id="MobiDB-lite"/>
    </source>
</evidence>
<dbReference type="Proteomes" id="UP000593765">
    <property type="component" value="Chromosome"/>
</dbReference>
<feature type="region of interest" description="Disordered" evidence="5">
    <location>
        <begin position="728"/>
        <end position="784"/>
    </location>
</feature>
<feature type="compositionally biased region" description="Low complexity" evidence="5">
    <location>
        <begin position="774"/>
        <end position="784"/>
    </location>
</feature>
<dbReference type="PROSITE" id="PS51007">
    <property type="entry name" value="CYTC"/>
    <property type="match status" value="1"/>
</dbReference>
<dbReference type="Pfam" id="PF23500">
    <property type="entry name" value="DUF7133"/>
    <property type="match status" value="1"/>
</dbReference>
<organism evidence="8 9">
    <name type="scientific">Humisphaera borealis</name>
    <dbReference type="NCBI Taxonomy" id="2807512"/>
    <lineage>
        <taxon>Bacteria</taxon>
        <taxon>Pseudomonadati</taxon>
        <taxon>Planctomycetota</taxon>
        <taxon>Phycisphaerae</taxon>
        <taxon>Tepidisphaerales</taxon>
        <taxon>Tepidisphaeraceae</taxon>
        <taxon>Humisphaera</taxon>
    </lineage>
</organism>
<dbReference type="Gene3D" id="1.10.760.10">
    <property type="entry name" value="Cytochrome c-like domain"/>
    <property type="match status" value="1"/>
</dbReference>
<dbReference type="NCBIfam" id="TIGR02604">
    <property type="entry name" value="Piru_Ver_Nterm"/>
    <property type="match status" value="1"/>
</dbReference>
<gene>
    <name evidence="8" type="ORF">IPV69_08410</name>
</gene>
<dbReference type="SUPFAM" id="SSF46626">
    <property type="entry name" value="Cytochrome c"/>
    <property type="match status" value="1"/>
</dbReference>
<feature type="compositionally biased region" description="Polar residues" evidence="5">
    <location>
        <begin position="738"/>
        <end position="750"/>
    </location>
</feature>
<dbReference type="SUPFAM" id="SSF50952">
    <property type="entry name" value="Soluble quinoprotein glucose dehydrogenase"/>
    <property type="match status" value="1"/>
</dbReference>
<dbReference type="InterPro" id="IPR011041">
    <property type="entry name" value="Quinoprot_gluc/sorb_DH_b-prop"/>
</dbReference>